<dbReference type="Gene3D" id="3.30.420.10">
    <property type="entry name" value="Ribonuclease H-like superfamily/Ribonuclease H"/>
    <property type="match status" value="1"/>
</dbReference>
<dbReference type="Proteomes" id="UP000265520">
    <property type="component" value="Unassembled WGS sequence"/>
</dbReference>
<dbReference type="SUPFAM" id="SSF53098">
    <property type="entry name" value="Ribonuclease H-like"/>
    <property type="match status" value="1"/>
</dbReference>
<proteinExistence type="predicted"/>
<feature type="non-terminal residue" evidence="2">
    <location>
        <position position="117"/>
    </location>
</feature>
<evidence type="ECO:0000259" key="1">
    <source>
        <dbReference type="Pfam" id="PF13456"/>
    </source>
</evidence>
<comment type="caution">
    <text evidence="2">The sequence shown here is derived from an EMBL/GenBank/DDBJ whole genome shotgun (WGS) entry which is preliminary data.</text>
</comment>
<dbReference type="AlphaFoldDB" id="A0A392NGG2"/>
<reference evidence="2 3" key="1">
    <citation type="journal article" date="2018" name="Front. Plant Sci.">
        <title>Red Clover (Trifolium pratense) and Zigzag Clover (T. medium) - A Picture of Genomic Similarities and Differences.</title>
        <authorList>
            <person name="Dluhosova J."/>
            <person name="Istvanek J."/>
            <person name="Nedelnik J."/>
            <person name="Repkova J."/>
        </authorList>
    </citation>
    <scope>NUCLEOTIDE SEQUENCE [LARGE SCALE GENOMIC DNA]</scope>
    <source>
        <strain evidence="3">cv. 10/8</strain>
        <tissue evidence="2">Leaf</tissue>
    </source>
</reference>
<dbReference type="InterPro" id="IPR036397">
    <property type="entry name" value="RNaseH_sf"/>
</dbReference>
<dbReference type="InterPro" id="IPR002156">
    <property type="entry name" value="RNaseH_domain"/>
</dbReference>
<organism evidence="2 3">
    <name type="scientific">Trifolium medium</name>
    <dbReference type="NCBI Taxonomy" id="97028"/>
    <lineage>
        <taxon>Eukaryota</taxon>
        <taxon>Viridiplantae</taxon>
        <taxon>Streptophyta</taxon>
        <taxon>Embryophyta</taxon>
        <taxon>Tracheophyta</taxon>
        <taxon>Spermatophyta</taxon>
        <taxon>Magnoliopsida</taxon>
        <taxon>eudicotyledons</taxon>
        <taxon>Gunneridae</taxon>
        <taxon>Pentapetalae</taxon>
        <taxon>rosids</taxon>
        <taxon>fabids</taxon>
        <taxon>Fabales</taxon>
        <taxon>Fabaceae</taxon>
        <taxon>Papilionoideae</taxon>
        <taxon>50 kb inversion clade</taxon>
        <taxon>NPAAA clade</taxon>
        <taxon>Hologalegina</taxon>
        <taxon>IRL clade</taxon>
        <taxon>Trifolieae</taxon>
        <taxon>Trifolium</taxon>
    </lineage>
</organism>
<dbReference type="PANTHER" id="PTHR47723:SF13">
    <property type="entry name" value="PUTATIVE-RELATED"/>
    <property type="match status" value="1"/>
</dbReference>
<keyword evidence="3" id="KW-1185">Reference proteome</keyword>
<dbReference type="InterPro" id="IPR044730">
    <property type="entry name" value="RNase_H-like_dom_plant"/>
</dbReference>
<evidence type="ECO:0000313" key="3">
    <source>
        <dbReference type="Proteomes" id="UP000265520"/>
    </source>
</evidence>
<dbReference type="GO" id="GO:0003676">
    <property type="term" value="F:nucleic acid binding"/>
    <property type="evidence" value="ECO:0007669"/>
    <property type="project" value="InterPro"/>
</dbReference>
<protein>
    <submittedName>
        <fullName evidence="2">Ribonuclease H protein</fullName>
    </submittedName>
</protein>
<dbReference type="PANTHER" id="PTHR47723">
    <property type="entry name" value="OS05G0353850 PROTEIN"/>
    <property type="match status" value="1"/>
</dbReference>
<dbReference type="CDD" id="cd06222">
    <property type="entry name" value="RNase_H_like"/>
    <property type="match status" value="1"/>
</dbReference>
<dbReference type="InterPro" id="IPR012337">
    <property type="entry name" value="RNaseH-like_sf"/>
</dbReference>
<evidence type="ECO:0000313" key="2">
    <source>
        <dbReference type="EMBL" id="MCH98601.1"/>
    </source>
</evidence>
<dbReference type="GO" id="GO:0004523">
    <property type="term" value="F:RNA-DNA hybrid ribonuclease activity"/>
    <property type="evidence" value="ECO:0007669"/>
    <property type="project" value="InterPro"/>
</dbReference>
<dbReference type="InterPro" id="IPR053151">
    <property type="entry name" value="RNase_H-like"/>
</dbReference>
<dbReference type="Pfam" id="PF13456">
    <property type="entry name" value="RVT_3"/>
    <property type="match status" value="1"/>
</dbReference>
<accession>A0A392NGG2</accession>
<sequence length="117" mass="13059">MVLVRWQTPREIWFKLNTDEACKDSGLAGCGGVLRGSHGEWIGGFAKRLGVCGAYVAELRGLYEGLLYARELGLRRIEVDVDSTTVVNVISKDDNGSRSGCALVWKIRRLMELDWEV</sequence>
<dbReference type="EMBL" id="LXQA010038065">
    <property type="protein sequence ID" value="MCH98601.1"/>
    <property type="molecule type" value="Genomic_DNA"/>
</dbReference>
<feature type="domain" description="RNase H type-1" evidence="1">
    <location>
        <begin position="19"/>
        <end position="116"/>
    </location>
</feature>
<name>A0A392NGG2_9FABA</name>